<keyword evidence="10 12" id="KW-0378">Hydrolase</keyword>
<dbReference type="GO" id="GO:0043137">
    <property type="term" value="P:DNA replication, removal of RNA primer"/>
    <property type="evidence" value="ECO:0007669"/>
    <property type="project" value="TreeGrafter"/>
</dbReference>
<evidence type="ECO:0000256" key="7">
    <source>
        <dbReference type="ARBA" id="ARBA00022722"/>
    </source>
</evidence>
<dbReference type="SUPFAM" id="SSF53098">
    <property type="entry name" value="Ribonuclease H-like"/>
    <property type="match status" value="1"/>
</dbReference>
<evidence type="ECO:0000256" key="10">
    <source>
        <dbReference type="ARBA" id="ARBA00022801"/>
    </source>
</evidence>
<dbReference type="GO" id="GO:0004523">
    <property type="term" value="F:RNA-DNA hybrid ribonuclease activity"/>
    <property type="evidence" value="ECO:0007669"/>
    <property type="project" value="UniProtKB-UniRule"/>
</dbReference>
<feature type="binding site" evidence="12">
    <location>
        <position position="6"/>
    </location>
    <ligand>
        <name>a divalent metal cation</name>
        <dbReference type="ChEBI" id="CHEBI:60240"/>
    </ligand>
</feature>
<dbReference type="EMBL" id="CP063078">
    <property type="protein sequence ID" value="QOQ87949.1"/>
    <property type="molecule type" value="Genomic_DNA"/>
</dbReference>
<dbReference type="InterPro" id="IPR012337">
    <property type="entry name" value="RNaseH-like_sf"/>
</dbReference>
<keyword evidence="9 12" id="KW-0255">Endonuclease</keyword>
<evidence type="ECO:0000256" key="2">
    <source>
        <dbReference type="ARBA" id="ARBA00001946"/>
    </source>
</evidence>
<dbReference type="PANTHER" id="PTHR10954:SF18">
    <property type="entry name" value="RIBONUCLEASE HII"/>
    <property type="match status" value="1"/>
</dbReference>
<dbReference type="EC" id="3.1.26.4" evidence="13"/>
<comment type="subcellular location">
    <subcellularLocation>
        <location evidence="4">Cytoplasm</location>
    </subcellularLocation>
</comment>
<keyword evidence="6" id="KW-0963">Cytoplasm</keyword>
<evidence type="ECO:0000256" key="13">
    <source>
        <dbReference type="RuleBase" id="RU003515"/>
    </source>
</evidence>
<proteinExistence type="inferred from homology"/>
<evidence type="ECO:0000259" key="14">
    <source>
        <dbReference type="PROSITE" id="PS51975"/>
    </source>
</evidence>
<dbReference type="InterPro" id="IPR036397">
    <property type="entry name" value="RNaseH_sf"/>
</dbReference>
<evidence type="ECO:0000256" key="3">
    <source>
        <dbReference type="ARBA" id="ARBA00004065"/>
    </source>
</evidence>
<dbReference type="Gene3D" id="3.30.420.10">
    <property type="entry name" value="Ribonuclease H-like superfamily/Ribonuclease H"/>
    <property type="match status" value="1"/>
</dbReference>
<evidence type="ECO:0000256" key="5">
    <source>
        <dbReference type="ARBA" id="ARBA00007383"/>
    </source>
</evidence>
<evidence type="ECO:0000256" key="8">
    <source>
        <dbReference type="ARBA" id="ARBA00022723"/>
    </source>
</evidence>
<dbReference type="Proteomes" id="UP000594749">
    <property type="component" value="Chromosome"/>
</dbReference>
<accession>A0A7M1LH72</accession>
<keyword evidence="8 12" id="KW-0479">Metal-binding</keyword>
<dbReference type="OrthoDB" id="9803420at2"/>
<comment type="function">
    <text evidence="3 13">Endonuclease that specifically degrades the RNA of RNA-DNA hybrids.</text>
</comment>
<dbReference type="AlphaFoldDB" id="A0A7M1LH72"/>
<feature type="binding site" evidence="12">
    <location>
        <position position="7"/>
    </location>
    <ligand>
        <name>a divalent metal cation</name>
        <dbReference type="ChEBI" id="CHEBI:60240"/>
    </ligand>
</feature>
<evidence type="ECO:0000256" key="4">
    <source>
        <dbReference type="ARBA" id="ARBA00004496"/>
    </source>
</evidence>
<keyword evidence="7 12" id="KW-0540">Nuclease</keyword>
<dbReference type="InterPro" id="IPR001352">
    <property type="entry name" value="RNase_HII/HIII"/>
</dbReference>
<dbReference type="InterPro" id="IPR024567">
    <property type="entry name" value="RNase_HII/HIII_dom"/>
</dbReference>
<protein>
    <recommendedName>
        <fullName evidence="13">Ribonuclease</fullName>
        <ecNumber evidence="13">3.1.26.4</ecNumber>
    </recommendedName>
</protein>
<keyword evidence="11" id="KW-0464">Manganese</keyword>
<dbReference type="RefSeq" id="WP_025802068.1">
    <property type="nucleotide sequence ID" value="NZ_CP053842.1"/>
</dbReference>
<evidence type="ECO:0000256" key="11">
    <source>
        <dbReference type="ARBA" id="ARBA00023211"/>
    </source>
</evidence>
<dbReference type="GO" id="GO:0046872">
    <property type="term" value="F:metal ion binding"/>
    <property type="evidence" value="ECO:0007669"/>
    <property type="project" value="UniProtKB-KW"/>
</dbReference>
<feature type="domain" description="RNase H type-2" evidence="14">
    <location>
        <begin position="1"/>
        <end position="182"/>
    </location>
</feature>
<dbReference type="NCBIfam" id="NF000595">
    <property type="entry name" value="PRK00015.1-3"/>
    <property type="match status" value="1"/>
</dbReference>
<dbReference type="CDD" id="cd07182">
    <property type="entry name" value="RNase_HII_bacteria_HII_like"/>
    <property type="match status" value="1"/>
</dbReference>
<comment type="cofactor">
    <cofactor evidence="2">
        <name>Mg(2+)</name>
        <dbReference type="ChEBI" id="CHEBI:18420"/>
    </cofactor>
</comment>
<evidence type="ECO:0000313" key="16">
    <source>
        <dbReference type="Proteomes" id="UP000594749"/>
    </source>
</evidence>
<evidence type="ECO:0000256" key="1">
    <source>
        <dbReference type="ARBA" id="ARBA00000077"/>
    </source>
</evidence>
<evidence type="ECO:0000256" key="6">
    <source>
        <dbReference type="ARBA" id="ARBA00022490"/>
    </source>
</evidence>
<evidence type="ECO:0000256" key="9">
    <source>
        <dbReference type="ARBA" id="ARBA00022759"/>
    </source>
</evidence>
<dbReference type="PROSITE" id="PS51975">
    <property type="entry name" value="RNASE_H_2"/>
    <property type="match status" value="1"/>
</dbReference>
<reference evidence="15 16" key="1">
    <citation type="submission" date="2020-10" db="EMBL/GenBank/DDBJ databases">
        <title>Campylobacter and Helicobacter PacBio genomes.</title>
        <authorList>
            <person name="Lane C."/>
        </authorList>
    </citation>
    <scope>NUCLEOTIDE SEQUENCE [LARGE SCALE GENOMIC DNA]</scope>
    <source>
        <strain evidence="15 16">2016D-0077</strain>
    </source>
</reference>
<dbReference type="GO" id="GO:0003723">
    <property type="term" value="F:RNA binding"/>
    <property type="evidence" value="ECO:0007669"/>
    <property type="project" value="UniProtKB-UniRule"/>
</dbReference>
<gene>
    <name evidence="15" type="ORF">IMC76_03895</name>
</gene>
<comment type="catalytic activity">
    <reaction evidence="1 12 13">
        <text>Endonucleolytic cleavage to 5'-phosphomonoester.</text>
        <dbReference type="EC" id="3.1.26.4"/>
    </reaction>
</comment>
<dbReference type="GO" id="GO:0005737">
    <property type="term" value="C:cytoplasm"/>
    <property type="evidence" value="ECO:0007669"/>
    <property type="project" value="UniProtKB-SubCell"/>
</dbReference>
<keyword evidence="16" id="KW-1185">Reference proteome</keyword>
<comment type="similarity">
    <text evidence="5 13">Belongs to the RNase HII family.</text>
</comment>
<dbReference type="GO" id="GO:0006298">
    <property type="term" value="P:mismatch repair"/>
    <property type="evidence" value="ECO:0007669"/>
    <property type="project" value="TreeGrafter"/>
</dbReference>
<comment type="cofactor">
    <cofactor evidence="12">
        <name>Mn(2+)</name>
        <dbReference type="ChEBI" id="CHEBI:29035"/>
    </cofactor>
    <cofactor evidence="12">
        <name>Mg(2+)</name>
        <dbReference type="ChEBI" id="CHEBI:18420"/>
    </cofactor>
    <text evidence="12">Manganese or magnesium. Binds 1 divalent metal ion per monomer in the absence of substrate. May bind a second metal ion after substrate binding.</text>
</comment>
<organism evidence="15 16">
    <name type="scientific">Campylobacter corcagiensis</name>
    <dbReference type="NCBI Taxonomy" id="1448857"/>
    <lineage>
        <taxon>Bacteria</taxon>
        <taxon>Pseudomonadati</taxon>
        <taxon>Campylobacterota</taxon>
        <taxon>Epsilonproteobacteria</taxon>
        <taxon>Campylobacterales</taxon>
        <taxon>Campylobacteraceae</taxon>
        <taxon>Campylobacter</taxon>
    </lineage>
</organism>
<dbReference type="Pfam" id="PF01351">
    <property type="entry name" value="RNase_HII"/>
    <property type="match status" value="1"/>
</dbReference>
<sequence length="182" mass="20289">MICGIDEAGRGCLAGDLCIAGVVFKSEILGLKDSKKLTPKKREALFGEICEKSTYKIVTFSSLDVDHLGLSKCLNLGLKAITEFFGKEYKFIFDGNSKFGVKELNTMIKADAKIPEVSAASILAKVTRDRNLTIAHKKYPDFGFLTHKGYATKAHIEALKNFGYTEFHRKTYHIKALEKVLF</sequence>
<dbReference type="PANTHER" id="PTHR10954">
    <property type="entry name" value="RIBONUCLEASE H2 SUBUNIT A"/>
    <property type="match status" value="1"/>
</dbReference>
<feature type="binding site" evidence="12">
    <location>
        <position position="94"/>
    </location>
    <ligand>
        <name>a divalent metal cation</name>
        <dbReference type="ChEBI" id="CHEBI:60240"/>
    </ligand>
</feature>
<dbReference type="GO" id="GO:0032299">
    <property type="term" value="C:ribonuclease H2 complex"/>
    <property type="evidence" value="ECO:0007669"/>
    <property type="project" value="TreeGrafter"/>
</dbReference>
<evidence type="ECO:0000313" key="15">
    <source>
        <dbReference type="EMBL" id="QOQ87949.1"/>
    </source>
</evidence>
<evidence type="ECO:0000256" key="12">
    <source>
        <dbReference type="PROSITE-ProRule" id="PRU01319"/>
    </source>
</evidence>
<dbReference type="InterPro" id="IPR022898">
    <property type="entry name" value="RNase_HII"/>
</dbReference>
<name>A0A7M1LH72_9BACT</name>